<dbReference type="Gene3D" id="3.10.580.10">
    <property type="entry name" value="CBS-domain"/>
    <property type="match status" value="1"/>
</dbReference>
<reference evidence="3 4" key="1">
    <citation type="submission" date="2024-09" db="EMBL/GenBank/DDBJ databases">
        <authorList>
            <person name="Sun Q."/>
            <person name="Mori K."/>
        </authorList>
    </citation>
    <scope>NUCLEOTIDE SEQUENCE [LARGE SCALE GENOMIC DNA]</scope>
    <source>
        <strain evidence="3 4">CCM 8543</strain>
    </source>
</reference>
<dbReference type="InterPro" id="IPR000644">
    <property type="entry name" value="CBS_dom"/>
</dbReference>
<dbReference type="PROSITE" id="PS51371">
    <property type="entry name" value="CBS"/>
    <property type="match status" value="2"/>
</dbReference>
<dbReference type="SUPFAM" id="SSF54631">
    <property type="entry name" value="CBS-domain pair"/>
    <property type="match status" value="1"/>
</dbReference>
<dbReference type="InterPro" id="IPR046342">
    <property type="entry name" value="CBS_dom_sf"/>
</dbReference>
<dbReference type="Gene3D" id="3.30.420.10">
    <property type="entry name" value="Ribonuclease H-like superfamily/Ribonuclease H"/>
    <property type="match status" value="1"/>
</dbReference>
<sequence length="702" mass="76276">MQPDVGATPLIALDAVAFDTETTGLDVRKARIVQIGGVGIAHGAVSVHQRFESLVNPGAPVPAASTRIHGITNAMVRIEPAFAVAWPRFESFRAGRPLVGYAIGFDLAIVEKETARAGIAWKRPRTLCVRTLSRVVNPDLRDCSLEALAAWLGFEIANRHQALGDAEAAAKIFTGLLPRLQALGIRTFAEAEMASLRQAGQADDEARAGWVAPVLRPVPPPFAAIDPFAYRHRVGDLMSGPPLVVQQETPLRAAIALMAQRKVGSVLVSAKAEPGRPAEAYGILTERDVLRVLATEGERGLARRAGEFQSRPLATIRARAFAYRAIGRMERLGIRHLGVRDEKEAVVGIISARDLLRLRAGAAIKLDDAIEAAQSDAEMAAAWASLPSVAAALVAEDIEARIVAEIVSEELRAMTRRAAILAEEEMRQAGLGGPPVPYALLVLGSAGRGESLLAADQDNAIVFERGEADGPQDRWFGALGGRIAAILDTAGIAYCKGGVMAKNAEWRGSLDLWRQRFGQWVRRSRPQDLLNVDIFFDLVPVHGERRLGETLFEEAYAHGHGDAAFPLVLGERLGGLPTPFTLFGRLRTQEGRLDLKRHALFPLVSAARVLSIRHDIRARSTRARLEGLLDRGIGSEPTIRRLLAAHDLVLSLLLVQQGRDRHQGVPMSNSIEIASFPRERRAELQRALKEIQLLPALMRDLM</sequence>
<keyword evidence="1" id="KW-0129">CBS domain</keyword>
<dbReference type="RefSeq" id="WP_261520238.1">
    <property type="nucleotide sequence ID" value="NZ_JAODNW010000010.1"/>
</dbReference>
<dbReference type="Pfam" id="PF00571">
    <property type="entry name" value="CBS"/>
    <property type="match status" value="2"/>
</dbReference>
<dbReference type="InterPro" id="IPR012337">
    <property type="entry name" value="RNaseH-like_sf"/>
</dbReference>
<organism evidence="3 4">
    <name type="scientific">Chelativorans intermedius</name>
    <dbReference type="NCBI Taxonomy" id="515947"/>
    <lineage>
        <taxon>Bacteria</taxon>
        <taxon>Pseudomonadati</taxon>
        <taxon>Pseudomonadota</taxon>
        <taxon>Alphaproteobacteria</taxon>
        <taxon>Hyphomicrobiales</taxon>
        <taxon>Phyllobacteriaceae</taxon>
        <taxon>Chelativorans</taxon>
    </lineage>
</organism>
<dbReference type="Pfam" id="PF03445">
    <property type="entry name" value="DUF294"/>
    <property type="match status" value="1"/>
</dbReference>
<evidence type="ECO:0000313" key="3">
    <source>
        <dbReference type="EMBL" id="MFC0209322.1"/>
    </source>
</evidence>
<evidence type="ECO:0000313" key="4">
    <source>
        <dbReference type="Proteomes" id="UP001589755"/>
    </source>
</evidence>
<protein>
    <submittedName>
        <fullName evidence="3">DUF294 nucleotidyltransferase-like domain-containing protein</fullName>
    </submittedName>
</protein>
<dbReference type="EMBL" id="JBHLXD010000020">
    <property type="protein sequence ID" value="MFC0209322.1"/>
    <property type="molecule type" value="Genomic_DNA"/>
</dbReference>
<dbReference type="CDD" id="cd05401">
    <property type="entry name" value="NT_GlnE_GlnD_like"/>
    <property type="match status" value="1"/>
</dbReference>
<dbReference type="Pfam" id="PF00929">
    <property type="entry name" value="RNase_T"/>
    <property type="match status" value="1"/>
</dbReference>
<evidence type="ECO:0000256" key="1">
    <source>
        <dbReference type="PROSITE-ProRule" id="PRU00703"/>
    </source>
</evidence>
<dbReference type="SMART" id="SM00479">
    <property type="entry name" value="EXOIII"/>
    <property type="match status" value="1"/>
</dbReference>
<dbReference type="SMART" id="SM00116">
    <property type="entry name" value="CBS"/>
    <property type="match status" value="2"/>
</dbReference>
<dbReference type="InterPro" id="IPR018821">
    <property type="entry name" value="DUF294_put_nucleoTrafse_sb-bd"/>
</dbReference>
<name>A0ABV6D9J0_9HYPH</name>
<comment type="caution">
    <text evidence="3">The sequence shown here is derived from an EMBL/GenBank/DDBJ whole genome shotgun (WGS) entry which is preliminary data.</text>
</comment>
<dbReference type="InterPro" id="IPR005105">
    <property type="entry name" value="GlnD_Uridyltrans_N"/>
</dbReference>
<gene>
    <name evidence="3" type="ORF">ACFFJ2_13025</name>
</gene>
<proteinExistence type="predicted"/>
<dbReference type="InterPro" id="IPR013520">
    <property type="entry name" value="Ribonucl_H"/>
</dbReference>
<feature type="domain" description="CBS" evidence="2">
    <location>
        <begin position="238"/>
        <end position="299"/>
    </location>
</feature>
<dbReference type="PANTHER" id="PTHR30231:SF41">
    <property type="entry name" value="DNA POLYMERASE III SUBUNIT EPSILON"/>
    <property type="match status" value="1"/>
</dbReference>
<dbReference type="CDD" id="cd06127">
    <property type="entry name" value="DEDDh"/>
    <property type="match status" value="1"/>
</dbReference>
<evidence type="ECO:0000259" key="2">
    <source>
        <dbReference type="PROSITE" id="PS51371"/>
    </source>
</evidence>
<dbReference type="PANTHER" id="PTHR30231">
    <property type="entry name" value="DNA POLYMERASE III SUBUNIT EPSILON"/>
    <property type="match status" value="1"/>
</dbReference>
<dbReference type="Pfam" id="PF10335">
    <property type="entry name" value="DUF294_C"/>
    <property type="match status" value="1"/>
</dbReference>
<feature type="domain" description="CBS" evidence="2">
    <location>
        <begin position="309"/>
        <end position="366"/>
    </location>
</feature>
<keyword evidence="4" id="KW-1185">Reference proteome</keyword>
<dbReference type="Proteomes" id="UP001589755">
    <property type="component" value="Unassembled WGS sequence"/>
</dbReference>
<accession>A0ABV6D9J0</accession>
<dbReference type="InterPro" id="IPR036397">
    <property type="entry name" value="RNaseH_sf"/>
</dbReference>
<dbReference type="SUPFAM" id="SSF53098">
    <property type="entry name" value="Ribonuclease H-like"/>
    <property type="match status" value="1"/>
</dbReference>